<name>A0A1X6P060_PORUM</name>
<evidence type="ECO:0000256" key="1">
    <source>
        <dbReference type="SAM" id="MobiDB-lite"/>
    </source>
</evidence>
<evidence type="ECO:0000313" key="2">
    <source>
        <dbReference type="EMBL" id="OSX74165.1"/>
    </source>
</evidence>
<protein>
    <submittedName>
        <fullName evidence="2">Uncharacterized protein</fullName>
    </submittedName>
</protein>
<dbReference type="EMBL" id="KV918960">
    <property type="protein sequence ID" value="OSX74167.1"/>
    <property type="molecule type" value="Genomic_DNA"/>
</dbReference>
<dbReference type="EMBL" id="KV918960">
    <property type="protein sequence ID" value="OSX74166.1"/>
    <property type="molecule type" value="Genomic_DNA"/>
</dbReference>
<keyword evidence="3" id="KW-1185">Reference proteome</keyword>
<dbReference type="AlphaFoldDB" id="A0A1X6P060"/>
<dbReference type="Proteomes" id="UP000218209">
    <property type="component" value="Unassembled WGS sequence"/>
</dbReference>
<organism evidence="2 3">
    <name type="scientific">Porphyra umbilicalis</name>
    <name type="common">Purple laver</name>
    <name type="synonym">Red alga</name>
    <dbReference type="NCBI Taxonomy" id="2786"/>
    <lineage>
        <taxon>Eukaryota</taxon>
        <taxon>Rhodophyta</taxon>
        <taxon>Bangiophyceae</taxon>
        <taxon>Bangiales</taxon>
        <taxon>Bangiaceae</taxon>
        <taxon>Porphyra</taxon>
    </lineage>
</organism>
<proteinExistence type="predicted"/>
<accession>A0A1X6P060</accession>
<feature type="compositionally biased region" description="Low complexity" evidence="1">
    <location>
        <begin position="77"/>
        <end position="92"/>
    </location>
</feature>
<evidence type="ECO:0000313" key="3">
    <source>
        <dbReference type="Proteomes" id="UP000218209"/>
    </source>
</evidence>
<gene>
    <name evidence="2" type="ORF">BU14_0305s0010</name>
</gene>
<sequence>MSRNSSPLRAQSGALSSRFVSGKGLQGVPAVFHRAGVPSLARRSRWCRGAGSLPPVPPHPCHHAPGRGAAVPPPCCPASRSPSRGGSSRGSLPPVPPCPWRPALGRGATVPPPCCSLASRSPLRGGASHAALLSRPSSFLTCKSP</sequence>
<feature type="region of interest" description="Disordered" evidence="1">
    <location>
        <begin position="57"/>
        <end position="102"/>
    </location>
</feature>
<reference evidence="2 3" key="1">
    <citation type="submission" date="2017-03" db="EMBL/GenBank/DDBJ databases">
        <title>WGS assembly of Porphyra umbilicalis.</title>
        <authorList>
            <person name="Brawley S.H."/>
            <person name="Blouin N.A."/>
            <person name="Ficko-Blean E."/>
            <person name="Wheeler G.L."/>
            <person name="Lohr M."/>
            <person name="Goodson H.V."/>
            <person name="Jenkins J.W."/>
            <person name="Blaby-Haas C.E."/>
            <person name="Helliwell K.E."/>
            <person name="Chan C."/>
            <person name="Marriage T."/>
            <person name="Bhattacharya D."/>
            <person name="Klein A.S."/>
            <person name="Badis Y."/>
            <person name="Brodie J."/>
            <person name="Cao Y."/>
            <person name="Collen J."/>
            <person name="Dittami S.M."/>
            <person name="Gachon C.M."/>
            <person name="Green B.R."/>
            <person name="Karpowicz S."/>
            <person name="Kim J.W."/>
            <person name="Kudahl U."/>
            <person name="Lin S."/>
            <person name="Michel G."/>
            <person name="Mittag M."/>
            <person name="Olson B.J."/>
            <person name="Pangilinan J."/>
            <person name="Peng Y."/>
            <person name="Qiu H."/>
            <person name="Shu S."/>
            <person name="Singer J.T."/>
            <person name="Smith A.G."/>
            <person name="Sprecher B.N."/>
            <person name="Wagner V."/>
            <person name="Wang W."/>
            <person name="Wang Z.-Y."/>
            <person name="Yan J."/>
            <person name="Yarish C."/>
            <person name="Zoeuner-Riek S."/>
            <person name="Zhuang Y."/>
            <person name="Zou Y."/>
            <person name="Lindquist E.A."/>
            <person name="Grimwood J."/>
            <person name="Barry K."/>
            <person name="Rokhsar D.S."/>
            <person name="Schmutz J."/>
            <person name="Stiller J.W."/>
            <person name="Grossman A.R."/>
            <person name="Prochnik S.E."/>
        </authorList>
    </citation>
    <scope>NUCLEOTIDE SEQUENCE [LARGE SCALE GENOMIC DNA]</scope>
    <source>
        <strain evidence="2">4086291</strain>
    </source>
</reference>
<dbReference type="EMBL" id="KV918960">
    <property type="protein sequence ID" value="OSX74165.1"/>
    <property type="molecule type" value="Genomic_DNA"/>
</dbReference>